<dbReference type="PROSITE" id="PS00059">
    <property type="entry name" value="ADH_ZINC"/>
    <property type="match status" value="1"/>
</dbReference>
<name>A0A6B8RI81_9BACL</name>
<dbReference type="GO" id="GO:0016491">
    <property type="term" value="F:oxidoreductase activity"/>
    <property type="evidence" value="ECO:0007669"/>
    <property type="project" value="UniProtKB-KW"/>
</dbReference>
<organism evidence="7 8">
    <name type="scientific">Paenibacillus psychroresistens</name>
    <dbReference type="NCBI Taxonomy" id="1778678"/>
    <lineage>
        <taxon>Bacteria</taxon>
        <taxon>Bacillati</taxon>
        <taxon>Bacillota</taxon>
        <taxon>Bacilli</taxon>
        <taxon>Bacillales</taxon>
        <taxon>Paenibacillaceae</taxon>
        <taxon>Paenibacillus</taxon>
    </lineage>
</organism>
<accession>A0A6B8RI81</accession>
<dbReference type="InterPro" id="IPR013149">
    <property type="entry name" value="ADH-like_C"/>
</dbReference>
<evidence type="ECO:0000256" key="3">
    <source>
        <dbReference type="ARBA" id="ARBA00023002"/>
    </source>
</evidence>
<keyword evidence="5" id="KW-1133">Transmembrane helix</keyword>
<dbReference type="PANTHER" id="PTHR43401:SF2">
    <property type="entry name" value="L-THREONINE 3-DEHYDROGENASE"/>
    <property type="match status" value="1"/>
</dbReference>
<dbReference type="PANTHER" id="PTHR43401">
    <property type="entry name" value="L-THREONINE 3-DEHYDROGENASE"/>
    <property type="match status" value="1"/>
</dbReference>
<dbReference type="InterPro" id="IPR002328">
    <property type="entry name" value="ADH_Zn_CS"/>
</dbReference>
<keyword evidence="2 4" id="KW-0862">Zinc</keyword>
<sequence length="345" mass="37326">MTTLKNIPESMNIPLFIGAGKIEYGQKAIPTPGPGQILLQVKANALCGSDRTQFYDGSETTPGHEASGIVAAVGEGVQITIGTPGVVFLMDFCGECRSCKKGFTNQCFNKRADYGFTHDGGYTPYIVVNENVFYPTDPSIPLSEATIILDIMGTGGHSIKRAQLVHKDISSILIAGAGPIGLGVLAMAKILLGKEIPVFIMDFVQYRLDLAEQMGAIPIHLGNKSLVESIQAAGFTGIDVAIDTSGKTSARQSSLDILNQRGVLICVGHGEELHLKVSSDLIATERSVLGSEYFQYHELAENHELLKQHLPYLSQIITHRFGLDQIQEAYELFFQGDTGKVIIEQ</sequence>
<dbReference type="Pfam" id="PF08240">
    <property type="entry name" value="ADH_N"/>
    <property type="match status" value="1"/>
</dbReference>
<dbReference type="InterPro" id="IPR020843">
    <property type="entry name" value="ER"/>
</dbReference>
<feature type="transmembrane region" description="Helical" evidence="5">
    <location>
        <begin position="169"/>
        <end position="192"/>
    </location>
</feature>
<dbReference type="InterPro" id="IPR036291">
    <property type="entry name" value="NAD(P)-bd_dom_sf"/>
</dbReference>
<evidence type="ECO:0000259" key="6">
    <source>
        <dbReference type="SMART" id="SM00829"/>
    </source>
</evidence>
<gene>
    <name evidence="7" type="ORF">EHS13_11395</name>
</gene>
<dbReference type="SUPFAM" id="SSF51735">
    <property type="entry name" value="NAD(P)-binding Rossmann-fold domains"/>
    <property type="match status" value="1"/>
</dbReference>
<keyword evidence="3" id="KW-0560">Oxidoreductase</keyword>
<proteinExistence type="inferred from homology"/>
<dbReference type="Proteomes" id="UP000426246">
    <property type="component" value="Chromosome"/>
</dbReference>
<keyword evidence="1 4" id="KW-0479">Metal-binding</keyword>
<protein>
    <submittedName>
        <fullName evidence="7">Alcohol dehydrogenase</fullName>
    </submittedName>
</protein>
<dbReference type="GO" id="GO:0008270">
    <property type="term" value="F:zinc ion binding"/>
    <property type="evidence" value="ECO:0007669"/>
    <property type="project" value="InterPro"/>
</dbReference>
<keyword evidence="5" id="KW-0812">Transmembrane</keyword>
<comment type="cofactor">
    <cofactor evidence="4">
        <name>Zn(2+)</name>
        <dbReference type="ChEBI" id="CHEBI:29105"/>
    </cofactor>
</comment>
<keyword evidence="5" id="KW-0472">Membrane</keyword>
<dbReference type="KEGG" id="ppsc:EHS13_11395"/>
<evidence type="ECO:0000313" key="7">
    <source>
        <dbReference type="EMBL" id="QGQ95444.1"/>
    </source>
</evidence>
<reference evidence="8" key="1">
    <citation type="submission" date="2018-11" db="EMBL/GenBank/DDBJ databases">
        <title>Complete genome sequence of Paenibacillus sp. ML311-T8.</title>
        <authorList>
            <person name="Nam Y.-D."/>
            <person name="Kang J."/>
            <person name="Chung W.-H."/>
            <person name="Park Y.S."/>
        </authorList>
    </citation>
    <scope>NUCLEOTIDE SEQUENCE [LARGE SCALE GENOMIC DNA]</scope>
    <source>
        <strain evidence="8">ML311-T8</strain>
    </source>
</reference>
<dbReference type="RefSeq" id="WP_155700481.1">
    <property type="nucleotide sequence ID" value="NZ_CP034235.1"/>
</dbReference>
<dbReference type="OrthoDB" id="9806940at2"/>
<dbReference type="InterPro" id="IPR013154">
    <property type="entry name" value="ADH-like_N"/>
</dbReference>
<dbReference type="EMBL" id="CP034235">
    <property type="protein sequence ID" value="QGQ95444.1"/>
    <property type="molecule type" value="Genomic_DNA"/>
</dbReference>
<dbReference type="InterPro" id="IPR011032">
    <property type="entry name" value="GroES-like_sf"/>
</dbReference>
<dbReference type="AlphaFoldDB" id="A0A6B8RI81"/>
<dbReference type="InterPro" id="IPR050129">
    <property type="entry name" value="Zn_alcohol_dh"/>
</dbReference>
<dbReference type="Pfam" id="PF00107">
    <property type="entry name" value="ADH_zinc_N"/>
    <property type="match status" value="1"/>
</dbReference>
<evidence type="ECO:0000256" key="5">
    <source>
        <dbReference type="SAM" id="Phobius"/>
    </source>
</evidence>
<evidence type="ECO:0000313" key="8">
    <source>
        <dbReference type="Proteomes" id="UP000426246"/>
    </source>
</evidence>
<dbReference type="SUPFAM" id="SSF50129">
    <property type="entry name" value="GroES-like"/>
    <property type="match status" value="1"/>
</dbReference>
<dbReference type="SMART" id="SM00829">
    <property type="entry name" value="PKS_ER"/>
    <property type="match status" value="1"/>
</dbReference>
<evidence type="ECO:0000256" key="2">
    <source>
        <dbReference type="ARBA" id="ARBA00022833"/>
    </source>
</evidence>
<keyword evidence="8" id="KW-1185">Reference proteome</keyword>
<dbReference type="Gene3D" id="3.90.180.10">
    <property type="entry name" value="Medium-chain alcohol dehydrogenases, catalytic domain"/>
    <property type="match status" value="1"/>
</dbReference>
<evidence type="ECO:0000256" key="1">
    <source>
        <dbReference type="ARBA" id="ARBA00022723"/>
    </source>
</evidence>
<dbReference type="CDD" id="cd08239">
    <property type="entry name" value="THR_DH_like"/>
    <property type="match status" value="1"/>
</dbReference>
<feature type="domain" description="Enoyl reductase (ER)" evidence="6">
    <location>
        <begin position="18"/>
        <end position="343"/>
    </location>
</feature>
<comment type="similarity">
    <text evidence="4">Belongs to the zinc-containing alcohol dehydrogenase family.</text>
</comment>
<evidence type="ECO:0000256" key="4">
    <source>
        <dbReference type="RuleBase" id="RU361277"/>
    </source>
</evidence>
<dbReference type="Gene3D" id="3.40.50.720">
    <property type="entry name" value="NAD(P)-binding Rossmann-like Domain"/>
    <property type="match status" value="1"/>
</dbReference>